<comment type="caution">
    <text evidence="1">The sequence shown here is derived from an EMBL/GenBank/DDBJ whole genome shotgun (WGS) entry which is preliminary data.</text>
</comment>
<dbReference type="AlphaFoldDB" id="A0A847U8L1"/>
<protein>
    <submittedName>
        <fullName evidence="1">Uncharacterized protein</fullName>
    </submittedName>
</protein>
<reference evidence="1" key="1">
    <citation type="submission" date="2019-12" db="EMBL/GenBank/DDBJ databases">
        <title>Whole-genome sequence of Halomicrobium mukohataei pws1.</title>
        <authorList>
            <person name="Verma D.K."/>
            <person name="Gopal K."/>
            <person name="Prasad E.S."/>
        </authorList>
    </citation>
    <scope>NUCLEOTIDE SEQUENCE</scope>
    <source>
        <strain evidence="1">Pws1</strain>
    </source>
</reference>
<dbReference type="Proteomes" id="UP000608662">
    <property type="component" value="Unassembled WGS sequence"/>
</dbReference>
<evidence type="ECO:0000313" key="1">
    <source>
        <dbReference type="EMBL" id="NLV08886.1"/>
    </source>
</evidence>
<name>A0A847U8L1_9EURY</name>
<evidence type="ECO:0000313" key="2">
    <source>
        <dbReference type="Proteomes" id="UP000608662"/>
    </source>
</evidence>
<accession>A0A847U8L1</accession>
<proteinExistence type="predicted"/>
<sequence>MTAHRGAVDRENGYNNPYETGSTIVAIEHRCTPDRTTAVRSVCKPLQLLL</sequence>
<gene>
    <name evidence="1" type="ORF">GOC74_02920</name>
</gene>
<organism evidence="1 2">
    <name type="scientific">Halomicrobium mukohataei</name>
    <dbReference type="NCBI Taxonomy" id="57705"/>
    <lineage>
        <taxon>Archaea</taxon>
        <taxon>Methanobacteriati</taxon>
        <taxon>Methanobacteriota</taxon>
        <taxon>Stenosarchaea group</taxon>
        <taxon>Halobacteria</taxon>
        <taxon>Halobacteriales</taxon>
        <taxon>Haloarculaceae</taxon>
        <taxon>Halomicrobium</taxon>
    </lineage>
</organism>
<dbReference type="EMBL" id="WOYG01000001">
    <property type="protein sequence ID" value="NLV08886.1"/>
    <property type="molecule type" value="Genomic_DNA"/>
</dbReference>